<keyword evidence="3" id="KW-1185">Reference proteome</keyword>
<keyword evidence="1" id="KW-0812">Transmembrane</keyword>
<evidence type="ECO:0000313" key="2">
    <source>
        <dbReference type="EMBL" id="UOD49433.1"/>
    </source>
</evidence>
<sequence length="185" mass="20867">MWQRVEAQLSASKQSGQVLAEAVVVLLLLVVLLVAIDTSGRWQYRWLTQWLVAQNAADAVALDHRELPPGASVTTAHVSRWHSQVMREFSVGHPQWHRIHGEGRFAQVAWRLVGAGQASLDKSVSDRIERAPQLWRKSEFASKAVVHVLLPTITAVEAPWESRGSPTEWLRQWQGSTPEAYLRPR</sequence>
<evidence type="ECO:0008006" key="4">
    <source>
        <dbReference type="Google" id="ProtNLM"/>
    </source>
</evidence>
<proteinExistence type="predicted"/>
<keyword evidence="1" id="KW-1133">Transmembrane helix</keyword>
<gene>
    <name evidence="2" type="ORF">DHf2319_08030</name>
</gene>
<organism evidence="2 3">
    <name type="scientific">Orrella daihaiensis</name>
    <dbReference type="NCBI Taxonomy" id="2782176"/>
    <lineage>
        <taxon>Bacteria</taxon>
        <taxon>Pseudomonadati</taxon>
        <taxon>Pseudomonadota</taxon>
        <taxon>Betaproteobacteria</taxon>
        <taxon>Burkholderiales</taxon>
        <taxon>Alcaligenaceae</taxon>
        <taxon>Orrella</taxon>
    </lineage>
</organism>
<dbReference type="RefSeq" id="WP_243477594.1">
    <property type="nucleotide sequence ID" value="NZ_CP063982.1"/>
</dbReference>
<accession>A0ABY4AH86</accession>
<dbReference type="EMBL" id="CP063982">
    <property type="protein sequence ID" value="UOD49433.1"/>
    <property type="molecule type" value="Genomic_DNA"/>
</dbReference>
<evidence type="ECO:0000256" key="1">
    <source>
        <dbReference type="SAM" id="Phobius"/>
    </source>
</evidence>
<protein>
    <recommendedName>
        <fullName evidence="4">Pilus assembly protein</fullName>
    </recommendedName>
</protein>
<keyword evidence="1" id="KW-0472">Membrane</keyword>
<dbReference type="Proteomes" id="UP000831607">
    <property type="component" value="Chromosome"/>
</dbReference>
<evidence type="ECO:0000313" key="3">
    <source>
        <dbReference type="Proteomes" id="UP000831607"/>
    </source>
</evidence>
<reference evidence="2 3" key="1">
    <citation type="submission" date="2020-11" db="EMBL/GenBank/DDBJ databases">
        <title>Algicoccus daihaiensis sp.nov., isolated from Daihai Lake in Inner Mongolia.</title>
        <authorList>
            <person name="Kai J."/>
        </authorList>
    </citation>
    <scope>NUCLEOTIDE SEQUENCE [LARGE SCALE GENOMIC DNA]</scope>
    <source>
        <strain evidence="3">f23</strain>
    </source>
</reference>
<feature type="transmembrane region" description="Helical" evidence="1">
    <location>
        <begin position="18"/>
        <end position="36"/>
    </location>
</feature>
<name>A0ABY4AH86_9BURK</name>